<dbReference type="AlphaFoldDB" id="A0A3P3ZR31"/>
<name>A0A3P3ZR31_9ZZZZ</name>
<proteinExistence type="predicted"/>
<gene>
    <name evidence="1" type="ORF">CARN8_6440001</name>
</gene>
<dbReference type="EMBL" id="UOYP01000606">
    <property type="protein sequence ID" value="VAY89396.1"/>
    <property type="molecule type" value="Genomic_DNA"/>
</dbReference>
<sequence length="27" mass="2886">MALGQAYGQNALLWAGTDAVPRLVLTR</sequence>
<protein>
    <submittedName>
        <fullName evidence="1">Uncharacterized protein</fullName>
    </submittedName>
</protein>
<reference evidence="1" key="1">
    <citation type="submission" date="2018-10" db="EMBL/GenBank/DDBJ databases">
        <authorList>
            <person name="Plewniak F."/>
        </authorList>
    </citation>
    <scope>NUCLEOTIDE SEQUENCE</scope>
</reference>
<accession>A0A3P3ZR31</accession>
<evidence type="ECO:0000313" key="1">
    <source>
        <dbReference type="EMBL" id="VAY89396.1"/>
    </source>
</evidence>
<organism evidence="1">
    <name type="scientific">mine drainage metagenome</name>
    <dbReference type="NCBI Taxonomy" id="410659"/>
    <lineage>
        <taxon>unclassified sequences</taxon>
        <taxon>metagenomes</taxon>
        <taxon>ecological metagenomes</taxon>
    </lineage>
</organism>